<dbReference type="EMBL" id="CP049866">
    <property type="protein sequence ID" value="QIK74972.1"/>
    <property type="molecule type" value="Genomic_DNA"/>
</dbReference>
<reference evidence="1 2" key="1">
    <citation type="submission" date="2020-03" db="EMBL/GenBank/DDBJ databases">
        <title>Nocardioides sp. nov., isolated from fish.</title>
        <authorList>
            <person name="Hyun D.-W."/>
            <person name="Bae J.-W."/>
        </authorList>
    </citation>
    <scope>NUCLEOTIDE SEQUENCE [LARGE SCALE GENOMIC DNA]</scope>
    <source>
        <strain evidence="1 2">HDW12A</strain>
    </source>
</reference>
<dbReference type="InterPro" id="IPR036689">
    <property type="entry name" value="ESAT-6-like_sf"/>
</dbReference>
<evidence type="ECO:0000313" key="2">
    <source>
        <dbReference type="Proteomes" id="UP000502035"/>
    </source>
</evidence>
<evidence type="ECO:0000313" key="1">
    <source>
        <dbReference type="EMBL" id="QIK74972.1"/>
    </source>
</evidence>
<proteinExistence type="predicted"/>
<evidence type="ECO:0008006" key="3">
    <source>
        <dbReference type="Google" id="ProtNLM"/>
    </source>
</evidence>
<name>A0A6G7YDS6_9ACTN</name>
<dbReference type="Proteomes" id="UP000502035">
    <property type="component" value="Chromosome"/>
</dbReference>
<dbReference type="KEGG" id="npi:G7071_05525"/>
<dbReference type="SUPFAM" id="SSF140453">
    <property type="entry name" value="EsxAB dimer-like"/>
    <property type="match status" value="1"/>
</dbReference>
<protein>
    <recommendedName>
        <fullName evidence="3">WXG100 family type VII secretion target</fullName>
    </recommendedName>
</protein>
<dbReference type="AlphaFoldDB" id="A0A6G7YDS6"/>
<dbReference type="Gene3D" id="1.10.287.1060">
    <property type="entry name" value="ESAT-6-like"/>
    <property type="match status" value="1"/>
</dbReference>
<keyword evidence="2" id="KW-1185">Reference proteome</keyword>
<accession>A0A6G7YDS6</accession>
<gene>
    <name evidence="1" type="ORF">G7071_05525</name>
</gene>
<sequence length="257" mass="27084">MSGRAAAGIEGQLGALGQEVAALMRPLLAPLVEKWEDVTGDHEQVHDTALRWRAMSRAVSEVARDGRVSAALVVGEWEGVAHDAFDRTVSEVVEDLDELAERTGEVADLLDRAAVAVREAELVVADLVRELVEWAAVSLAVSAVTGLVTLGASAAAGAAAAAAKAGVVGARIAARLQHLAVELRRIERLLDAYQSWVKSLGRGRKQLARAAERAAVKVVTPLDADVRRPTLQLVAIRAEQEGLAEPGPGDRRALSPG</sequence>
<organism evidence="1 2">
    <name type="scientific">Nocardioides piscis</name>
    <dbReference type="NCBI Taxonomy" id="2714938"/>
    <lineage>
        <taxon>Bacteria</taxon>
        <taxon>Bacillati</taxon>
        <taxon>Actinomycetota</taxon>
        <taxon>Actinomycetes</taxon>
        <taxon>Propionibacteriales</taxon>
        <taxon>Nocardioidaceae</taxon>
        <taxon>Nocardioides</taxon>
    </lineage>
</organism>
<dbReference type="RefSeq" id="WP_166315928.1">
    <property type="nucleotide sequence ID" value="NZ_CP049866.1"/>
</dbReference>